<accession>A0AAV4TS92</accession>
<evidence type="ECO:0000313" key="1">
    <source>
        <dbReference type="EMBL" id="GIY48934.1"/>
    </source>
</evidence>
<organism evidence="1 2">
    <name type="scientific">Caerostris extrusa</name>
    <name type="common">Bark spider</name>
    <name type="synonym">Caerostris bankana</name>
    <dbReference type="NCBI Taxonomy" id="172846"/>
    <lineage>
        <taxon>Eukaryota</taxon>
        <taxon>Metazoa</taxon>
        <taxon>Ecdysozoa</taxon>
        <taxon>Arthropoda</taxon>
        <taxon>Chelicerata</taxon>
        <taxon>Arachnida</taxon>
        <taxon>Araneae</taxon>
        <taxon>Araneomorphae</taxon>
        <taxon>Entelegynae</taxon>
        <taxon>Araneoidea</taxon>
        <taxon>Araneidae</taxon>
        <taxon>Caerostris</taxon>
    </lineage>
</organism>
<keyword evidence="2" id="KW-1185">Reference proteome</keyword>
<reference evidence="1 2" key="1">
    <citation type="submission" date="2021-06" db="EMBL/GenBank/DDBJ databases">
        <title>Caerostris extrusa draft genome.</title>
        <authorList>
            <person name="Kono N."/>
            <person name="Arakawa K."/>
        </authorList>
    </citation>
    <scope>NUCLEOTIDE SEQUENCE [LARGE SCALE GENOMIC DNA]</scope>
</reference>
<evidence type="ECO:0000313" key="2">
    <source>
        <dbReference type="Proteomes" id="UP001054945"/>
    </source>
</evidence>
<dbReference type="Proteomes" id="UP001054945">
    <property type="component" value="Unassembled WGS sequence"/>
</dbReference>
<comment type="caution">
    <text evidence="1">The sequence shown here is derived from an EMBL/GenBank/DDBJ whole genome shotgun (WGS) entry which is preliminary data.</text>
</comment>
<sequence length="98" mass="11265">MEFEWRTEIKPFVATKDDSRRTLGCDNYTQFPLSSLERALLSGKEPLLPLTLISLLISREFIWRSSFSFLVSLTAMNESSYRENRLGNGVCSKLARVE</sequence>
<dbReference type="EMBL" id="BPLR01011772">
    <property type="protein sequence ID" value="GIY48934.1"/>
    <property type="molecule type" value="Genomic_DNA"/>
</dbReference>
<name>A0AAV4TS92_CAEEX</name>
<dbReference type="AlphaFoldDB" id="A0AAV4TS92"/>
<protein>
    <submittedName>
        <fullName evidence="1">Uncharacterized protein</fullName>
    </submittedName>
</protein>
<gene>
    <name evidence="1" type="ORF">CEXT_44891</name>
</gene>
<proteinExistence type="predicted"/>